<dbReference type="AlphaFoldDB" id="A0AAW1PBD1"/>
<dbReference type="InterPro" id="IPR006984">
    <property type="entry name" value="Fcf1/UTP23"/>
</dbReference>
<protein>
    <recommendedName>
        <fullName evidence="7">PIN domain-containing protein</fullName>
    </recommendedName>
</protein>
<evidence type="ECO:0000256" key="2">
    <source>
        <dbReference type="ARBA" id="ARBA00022517"/>
    </source>
</evidence>
<keyword evidence="3" id="KW-0698">rRNA processing</keyword>
<dbReference type="GO" id="GO:0006364">
    <property type="term" value="P:rRNA processing"/>
    <property type="evidence" value="ECO:0007669"/>
    <property type="project" value="UniProtKB-KW"/>
</dbReference>
<dbReference type="PANTHER" id="PTHR12416">
    <property type="entry name" value="RRNA-PROCESSING PROTEIN UTP23 HOMOLOG"/>
    <property type="match status" value="1"/>
</dbReference>
<dbReference type="GO" id="GO:0032040">
    <property type="term" value="C:small-subunit processome"/>
    <property type="evidence" value="ECO:0007669"/>
    <property type="project" value="InterPro"/>
</dbReference>
<dbReference type="CDD" id="cd08553">
    <property type="entry name" value="PIN_Fcf1-like"/>
    <property type="match status" value="1"/>
</dbReference>
<dbReference type="InterPro" id="IPR029060">
    <property type="entry name" value="PIN-like_dom_sf"/>
</dbReference>
<reference evidence="5 6" key="1">
    <citation type="journal article" date="2024" name="Nat. Commun.">
        <title>Phylogenomics reveals the evolutionary origins of lichenization in chlorophyte algae.</title>
        <authorList>
            <person name="Puginier C."/>
            <person name="Libourel C."/>
            <person name="Otte J."/>
            <person name="Skaloud P."/>
            <person name="Haon M."/>
            <person name="Grisel S."/>
            <person name="Petersen M."/>
            <person name="Berrin J.G."/>
            <person name="Delaux P.M."/>
            <person name="Dal Grande F."/>
            <person name="Keller J."/>
        </authorList>
    </citation>
    <scope>NUCLEOTIDE SEQUENCE [LARGE SCALE GENOMIC DNA]</scope>
    <source>
        <strain evidence="5 6">SAG 2036</strain>
    </source>
</reference>
<proteinExistence type="predicted"/>
<evidence type="ECO:0000313" key="5">
    <source>
        <dbReference type="EMBL" id="KAK9807075.1"/>
    </source>
</evidence>
<name>A0AAW1PBD1_9CHLO</name>
<evidence type="ECO:0008006" key="7">
    <source>
        <dbReference type="Google" id="ProtNLM"/>
    </source>
</evidence>
<dbReference type="Gene3D" id="3.40.50.1010">
    <property type="entry name" value="5'-nuclease"/>
    <property type="match status" value="1"/>
</dbReference>
<gene>
    <name evidence="5" type="ORF">WJX73_001013</name>
</gene>
<comment type="subcellular location">
    <subcellularLocation>
        <location evidence="1">Nucleus</location>
        <location evidence="1">Nucleolus</location>
    </subcellularLocation>
</comment>
<accession>A0AAW1PBD1</accession>
<sequence>MRRIKHKHTRRAVRFFKVQHGFRSPFKVLLDGNFLHALLLAGQEDISSTLFKLLGAPAKPLTTACTLHELKSLGKDFTGTFRFARQACAVHACGHDGEALPASGCLRSCIGETNAEHFFVATQDRSLREALGRVPGGATLLMG</sequence>
<dbReference type="SUPFAM" id="SSF88723">
    <property type="entry name" value="PIN domain-like"/>
    <property type="match status" value="1"/>
</dbReference>
<dbReference type="Proteomes" id="UP001465755">
    <property type="component" value="Unassembled WGS sequence"/>
</dbReference>
<evidence type="ECO:0000256" key="4">
    <source>
        <dbReference type="ARBA" id="ARBA00023242"/>
    </source>
</evidence>
<evidence type="ECO:0000256" key="3">
    <source>
        <dbReference type="ARBA" id="ARBA00022552"/>
    </source>
</evidence>
<keyword evidence="4" id="KW-0539">Nucleus</keyword>
<evidence type="ECO:0000256" key="1">
    <source>
        <dbReference type="ARBA" id="ARBA00004604"/>
    </source>
</evidence>
<evidence type="ECO:0000313" key="6">
    <source>
        <dbReference type="Proteomes" id="UP001465755"/>
    </source>
</evidence>
<keyword evidence="2" id="KW-0690">Ribosome biogenesis</keyword>
<comment type="caution">
    <text evidence="5">The sequence shown here is derived from an EMBL/GenBank/DDBJ whole genome shotgun (WGS) entry which is preliminary data.</text>
</comment>
<dbReference type="Pfam" id="PF04900">
    <property type="entry name" value="Fcf1"/>
    <property type="match status" value="1"/>
</dbReference>
<keyword evidence="6" id="KW-1185">Reference proteome</keyword>
<dbReference type="EMBL" id="JALJOQ010000034">
    <property type="protein sequence ID" value="KAK9807075.1"/>
    <property type="molecule type" value="Genomic_DNA"/>
</dbReference>
<organism evidence="5 6">
    <name type="scientific">Symbiochloris irregularis</name>
    <dbReference type="NCBI Taxonomy" id="706552"/>
    <lineage>
        <taxon>Eukaryota</taxon>
        <taxon>Viridiplantae</taxon>
        <taxon>Chlorophyta</taxon>
        <taxon>core chlorophytes</taxon>
        <taxon>Trebouxiophyceae</taxon>
        <taxon>Trebouxiales</taxon>
        <taxon>Trebouxiaceae</taxon>
        <taxon>Symbiochloris</taxon>
    </lineage>
</organism>